<accession>A0A7J6KLJ5</accession>
<dbReference type="Proteomes" id="UP000591131">
    <property type="component" value="Unassembled WGS sequence"/>
</dbReference>
<proteinExistence type="predicted"/>
<name>A0A7J6KLJ5_PERCH</name>
<dbReference type="CDD" id="cd00303">
    <property type="entry name" value="retropepsin_like"/>
    <property type="match status" value="1"/>
</dbReference>
<dbReference type="SUPFAM" id="SSF50630">
    <property type="entry name" value="Acid proteases"/>
    <property type="match status" value="1"/>
</dbReference>
<evidence type="ECO:0000256" key="1">
    <source>
        <dbReference type="SAM" id="MobiDB-lite"/>
    </source>
</evidence>
<evidence type="ECO:0000313" key="3">
    <source>
        <dbReference type="Proteomes" id="UP000591131"/>
    </source>
</evidence>
<sequence length="252" mass="27602">VVVTHPTQRRGICAFAVANLAIEPAGVDNHSLRTPKIVAGYAGAGVIALKRALSRVLPRIAGSPPARPSNDQPQPSPDSSTRAAAATSVDLLYSEEKAEPETLQEFLGCFAMETTQLMNQHSSDNSPQACIPEVFMYDFSLLPKTGSQEFLLKKSTVISILLDTGAGKSFVKESWVKQNTSFVHDFRRTTDPLKVQCANGTTFYTNRQVSLEVLHDGQPYTWWFYVTALLSHDIICGMDFLRGLSLTLKLAP</sequence>
<comment type="caution">
    <text evidence="2">The sequence shown here is derived from an EMBL/GenBank/DDBJ whole genome shotgun (WGS) entry which is preliminary data.</text>
</comment>
<feature type="compositionally biased region" description="Low complexity" evidence="1">
    <location>
        <begin position="68"/>
        <end position="80"/>
    </location>
</feature>
<organism evidence="2 3">
    <name type="scientific">Perkinsus chesapeaki</name>
    <name type="common">Clam parasite</name>
    <name type="synonym">Perkinsus andrewsi</name>
    <dbReference type="NCBI Taxonomy" id="330153"/>
    <lineage>
        <taxon>Eukaryota</taxon>
        <taxon>Sar</taxon>
        <taxon>Alveolata</taxon>
        <taxon>Perkinsozoa</taxon>
        <taxon>Perkinsea</taxon>
        <taxon>Perkinsida</taxon>
        <taxon>Perkinsidae</taxon>
        <taxon>Perkinsus</taxon>
    </lineage>
</organism>
<dbReference type="AlphaFoldDB" id="A0A7J6KLJ5"/>
<reference evidence="2 3" key="1">
    <citation type="submission" date="2020-04" db="EMBL/GenBank/DDBJ databases">
        <title>Perkinsus chesapeaki whole genome sequence.</title>
        <authorList>
            <person name="Bogema D.R."/>
        </authorList>
    </citation>
    <scope>NUCLEOTIDE SEQUENCE [LARGE SCALE GENOMIC DNA]</scope>
    <source>
        <strain evidence="2">ATCC PRA-425</strain>
    </source>
</reference>
<gene>
    <name evidence="2" type="ORF">FOL47_004083</name>
</gene>
<feature type="non-terminal residue" evidence="2">
    <location>
        <position position="252"/>
    </location>
</feature>
<dbReference type="InterPro" id="IPR021109">
    <property type="entry name" value="Peptidase_aspartic_dom_sf"/>
</dbReference>
<dbReference type="EMBL" id="JAAPAO010002341">
    <property type="protein sequence ID" value="KAF4647834.1"/>
    <property type="molecule type" value="Genomic_DNA"/>
</dbReference>
<keyword evidence="3" id="KW-1185">Reference proteome</keyword>
<feature type="non-terminal residue" evidence="2">
    <location>
        <position position="1"/>
    </location>
</feature>
<feature type="region of interest" description="Disordered" evidence="1">
    <location>
        <begin position="60"/>
        <end position="85"/>
    </location>
</feature>
<protein>
    <submittedName>
        <fullName evidence="2">Uncharacterized protein</fullName>
    </submittedName>
</protein>
<evidence type="ECO:0000313" key="2">
    <source>
        <dbReference type="EMBL" id="KAF4647834.1"/>
    </source>
</evidence>
<dbReference type="Gene3D" id="2.40.70.10">
    <property type="entry name" value="Acid Proteases"/>
    <property type="match status" value="1"/>
</dbReference>